<keyword evidence="5" id="KW-0808">Transferase</keyword>
<gene>
    <name evidence="14" type="ORF">H7F51_05445</name>
</gene>
<dbReference type="InterPro" id="IPR003661">
    <property type="entry name" value="HisK_dim/P_dom"/>
</dbReference>
<evidence type="ECO:0000256" key="7">
    <source>
        <dbReference type="ARBA" id="ARBA00022777"/>
    </source>
</evidence>
<dbReference type="PANTHER" id="PTHR45436">
    <property type="entry name" value="SENSOR HISTIDINE KINASE YKOH"/>
    <property type="match status" value="1"/>
</dbReference>
<comment type="caution">
    <text evidence="14">The sequence shown here is derived from an EMBL/GenBank/DDBJ whole genome shotgun (WGS) entry which is preliminary data.</text>
</comment>
<evidence type="ECO:0000256" key="9">
    <source>
        <dbReference type="ARBA" id="ARBA00023012"/>
    </source>
</evidence>
<dbReference type="InterPro" id="IPR004358">
    <property type="entry name" value="Sig_transdc_His_kin-like_C"/>
</dbReference>
<comment type="subcellular location">
    <subcellularLocation>
        <location evidence="2">Membrane</location>
    </subcellularLocation>
</comment>
<evidence type="ECO:0000256" key="5">
    <source>
        <dbReference type="ARBA" id="ARBA00022679"/>
    </source>
</evidence>
<protein>
    <recommendedName>
        <fullName evidence="3">histidine kinase</fullName>
        <ecNumber evidence="3">2.7.13.3</ecNumber>
    </recommendedName>
</protein>
<dbReference type="PRINTS" id="PR00344">
    <property type="entry name" value="BCTRLSENSOR"/>
</dbReference>
<dbReference type="CDD" id="cd00082">
    <property type="entry name" value="HisKA"/>
    <property type="match status" value="1"/>
</dbReference>
<dbReference type="CDD" id="cd00075">
    <property type="entry name" value="HATPase"/>
    <property type="match status" value="1"/>
</dbReference>
<reference evidence="14 15" key="1">
    <citation type="submission" date="2020-08" db="EMBL/GenBank/DDBJ databases">
        <title>The genome sequence of type strain Novosphingobium flavum NBRC 111647.</title>
        <authorList>
            <person name="Liu Y."/>
        </authorList>
    </citation>
    <scope>NUCLEOTIDE SEQUENCE [LARGE SCALE GENOMIC DNA]</scope>
    <source>
        <strain evidence="14 15">NBRC 111647</strain>
    </source>
</reference>
<dbReference type="PANTHER" id="PTHR45436:SF8">
    <property type="entry name" value="HISTIDINE KINASE"/>
    <property type="match status" value="1"/>
</dbReference>
<dbReference type="SUPFAM" id="SSF47384">
    <property type="entry name" value="Homodimeric domain of signal transducing histidine kinase"/>
    <property type="match status" value="1"/>
</dbReference>
<organism evidence="14 15">
    <name type="scientific">Novosphingobium flavum</name>
    <dbReference type="NCBI Taxonomy" id="1778672"/>
    <lineage>
        <taxon>Bacteria</taxon>
        <taxon>Pseudomonadati</taxon>
        <taxon>Pseudomonadota</taxon>
        <taxon>Alphaproteobacteria</taxon>
        <taxon>Sphingomonadales</taxon>
        <taxon>Sphingomonadaceae</taxon>
        <taxon>Novosphingobium</taxon>
    </lineage>
</organism>
<evidence type="ECO:0000259" key="13">
    <source>
        <dbReference type="PROSITE" id="PS50885"/>
    </source>
</evidence>
<feature type="domain" description="HAMP" evidence="13">
    <location>
        <begin position="158"/>
        <end position="211"/>
    </location>
</feature>
<dbReference type="EC" id="2.7.13.3" evidence="3"/>
<dbReference type="InterPro" id="IPR005467">
    <property type="entry name" value="His_kinase_dom"/>
</dbReference>
<dbReference type="Pfam" id="PF02518">
    <property type="entry name" value="HATPase_c"/>
    <property type="match status" value="1"/>
</dbReference>
<keyword evidence="4" id="KW-0597">Phosphoprotein</keyword>
<dbReference type="SUPFAM" id="SSF55874">
    <property type="entry name" value="ATPase domain of HSP90 chaperone/DNA topoisomerase II/histidine kinase"/>
    <property type="match status" value="1"/>
</dbReference>
<evidence type="ECO:0000313" key="15">
    <source>
        <dbReference type="Proteomes" id="UP000566813"/>
    </source>
</evidence>
<comment type="catalytic activity">
    <reaction evidence="1">
        <text>ATP + protein L-histidine = ADP + protein N-phospho-L-histidine.</text>
        <dbReference type="EC" id="2.7.13.3"/>
    </reaction>
</comment>
<name>A0A7X1FR17_9SPHN</name>
<dbReference type="AlphaFoldDB" id="A0A7X1FR17"/>
<evidence type="ECO:0000256" key="6">
    <source>
        <dbReference type="ARBA" id="ARBA00022692"/>
    </source>
</evidence>
<sequence>MTIAILLLRSQMLQVIEGDRARQIADLRDDLVTAYYDGGREGLARQLAERRGALADPLVFAAVTGGPGAAPPVLVNLARLPGLGPTDRPVALPVVREGHVQPTDGVALATEMSDGSRLVVGTLTAPDRSFDLAFAEAFTLTLVLTIVMSLAGALGIGWVISRRTHAIAETAAALASGDFAARVRSEDTADGFDHLSRQINLMAERIDALVTELKSISGALAHDLRSPVARLRAAIDTATEAAPDGPAGEALALARADAEALETMLTGALDLARVESGALHDRRVRLDLGEVAADLVELYEPLAEQAGKELTVTGGPAFALADRELISRALANLIDNALKYGGNRIAVSVGVAEPDLILAVADDGPGIAAQDRPRVVERFTRLDHSRGAPGTGLGLAMVTAVARLHGGVLELSDAGESPGGRGGKMGGGLVARLRLPSCA</sequence>
<keyword evidence="8 11" id="KW-1133">Transmembrane helix</keyword>
<evidence type="ECO:0000256" key="8">
    <source>
        <dbReference type="ARBA" id="ARBA00022989"/>
    </source>
</evidence>
<dbReference type="InterPro" id="IPR036890">
    <property type="entry name" value="HATPase_C_sf"/>
</dbReference>
<dbReference type="PROSITE" id="PS50109">
    <property type="entry name" value="HIS_KIN"/>
    <property type="match status" value="1"/>
</dbReference>
<dbReference type="SMART" id="SM00388">
    <property type="entry name" value="HisKA"/>
    <property type="match status" value="1"/>
</dbReference>
<dbReference type="Gene3D" id="6.10.340.10">
    <property type="match status" value="1"/>
</dbReference>
<keyword evidence="7 14" id="KW-0418">Kinase</keyword>
<evidence type="ECO:0000256" key="11">
    <source>
        <dbReference type="SAM" id="Phobius"/>
    </source>
</evidence>
<keyword evidence="10 11" id="KW-0472">Membrane</keyword>
<evidence type="ECO:0000256" key="3">
    <source>
        <dbReference type="ARBA" id="ARBA00012438"/>
    </source>
</evidence>
<dbReference type="EMBL" id="JACLAW010000003">
    <property type="protein sequence ID" value="MBC2664952.1"/>
    <property type="molecule type" value="Genomic_DNA"/>
</dbReference>
<dbReference type="InterPro" id="IPR003660">
    <property type="entry name" value="HAMP_dom"/>
</dbReference>
<dbReference type="SMART" id="SM00387">
    <property type="entry name" value="HATPase_c"/>
    <property type="match status" value="1"/>
</dbReference>
<dbReference type="InterPro" id="IPR003594">
    <property type="entry name" value="HATPase_dom"/>
</dbReference>
<evidence type="ECO:0000313" key="14">
    <source>
        <dbReference type="EMBL" id="MBC2664952.1"/>
    </source>
</evidence>
<dbReference type="Gene3D" id="3.30.565.10">
    <property type="entry name" value="Histidine kinase-like ATPase, C-terminal domain"/>
    <property type="match status" value="1"/>
</dbReference>
<dbReference type="GO" id="GO:0005886">
    <property type="term" value="C:plasma membrane"/>
    <property type="evidence" value="ECO:0007669"/>
    <property type="project" value="TreeGrafter"/>
</dbReference>
<evidence type="ECO:0000256" key="2">
    <source>
        <dbReference type="ARBA" id="ARBA00004370"/>
    </source>
</evidence>
<evidence type="ECO:0000256" key="10">
    <source>
        <dbReference type="ARBA" id="ARBA00023136"/>
    </source>
</evidence>
<dbReference type="Proteomes" id="UP000566813">
    <property type="component" value="Unassembled WGS sequence"/>
</dbReference>
<proteinExistence type="predicted"/>
<feature type="transmembrane region" description="Helical" evidence="11">
    <location>
        <begin position="137"/>
        <end position="160"/>
    </location>
</feature>
<dbReference type="PROSITE" id="PS50885">
    <property type="entry name" value="HAMP"/>
    <property type="match status" value="1"/>
</dbReference>
<evidence type="ECO:0000256" key="1">
    <source>
        <dbReference type="ARBA" id="ARBA00000085"/>
    </source>
</evidence>
<dbReference type="InterPro" id="IPR036097">
    <property type="entry name" value="HisK_dim/P_sf"/>
</dbReference>
<accession>A0A7X1FR17</accession>
<feature type="domain" description="Histidine kinase" evidence="12">
    <location>
        <begin position="219"/>
        <end position="439"/>
    </location>
</feature>
<evidence type="ECO:0000259" key="12">
    <source>
        <dbReference type="PROSITE" id="PS50109"/>
    </source>
</evidence>
<keyword evidence="6 11" id="KW-0812">Transmembrane</keyword>
<evidence type="ECO:0000256" key="4">
    <source>
        <dbReference type="ARBA" id="ARBA00022553"/>
    </source>
</evidence>
<keyword evidence="15" id="KW-1185">Reference proteome</keyword>
<dbReference type="Pfam" id="PF00672">
    <property type="entry name" value="HAMP"/>
    <property type="match status" value="1"/>
</dbReference>
<dbReference type="GO" id="GO:0000155">
    <property type="term" value="F:phosphorelay sensor kinase activity"/>
    <property type="evidence" value="ECO:0007669"/>
    <property type="project" value="InterPro"/>
</dbReference>
<dbReference type="InterPro" id="IPR050428">
    <property type="entry name" value="TCS_sensor_his_kinase"/>
</dbReference>
<dbReference type="SMART" id="SM00304">
    <property type="entry name" value="HAMP"/>
    <property type="match status" value="1"/>
</dbReference>
<keyword evidence="9" id="KW-0902">Two-component regulatory system</keyword>